<reference evidence="5 6" key="1">
    <citation type="submission" date="2017-01" db="EMBL/GenBank/DDBJ databases">
        <authorList>
            <consortium name="Urmite Genomes"/>
        </authorList>
    </citation>
    <scope>NUCLEOTIDE SEQUENCE [LARGE SCALE GENOMIC DNA]</scope>
    <source>
        <strain evidence="5 6">AB215</strain>
    </source>
</reference>
<feature type="compositionally biased region" description="Basic and acidic residues" evidence="3">
    <location>
        <begin position="30"/>
        <end position="40"/>
    </location>
</feature>
<feature type="compositionally biased region" description="Basic residues" evidence="3">
    <location>
        <begin position="41"/>
        <end position="55"/>
    </location>
</feature>
<feature type="transmembrane region" description="Helical" evidence="4">
    <location>
        <begin position="155"/>
        <end position="176"/>
    </location>
</feature>
<evidence type="ECO:0000256" key="4">
    <source>
        <dbReference type="SAM" id="Phobius"/>
    </source>
</evidence>
<feature type="compositionally biased region" description="Low complexity" evidence="3">
    <location>
        <begin position="105"/>
        <end position="133"/>
    </location>
</feature>
<sequence length="321" mass="33194">VEDQQSAAGDLTGDAVESAVGEVDESPSATKEDATSDAPKKTRARRRLFAGRKRAGVADLPAAAAGGESPSTAIEDVTPAASDVASDEAPEAPAASDVASDEAPGEPASSDETVDAATTAASETADTEVTADAGEADPEAPEATKTRRRLLTGKWAGVVAAAAAVLFVGSAAFAGATLQPYLTDRATAATKLKVAQTAANAITTLWTYTPENMDKLADRASGYLSGDFEAQYRKFVDAIVGPNKQAKITNSTQVTGAAVESLDGPDAVVIVYTNTTSTSPLNKNIPSLKYLSYRLFMKRANGHWLVTRMTTVTSLDLTPHV</sequence>
<dbReference type="EMBL" id="FUEZ01000003">
    <property type="protein sequence ID" value="SPM39182.1"/>
    <property type="molecule type" value="Genomic_DNA"/>
</dbReference>
<dbReference type="Proteomes" id="UP000240424">
    <property type="component" value="Unassembled WGS sequence"/>
</dbReference>
<keyword evidence="6" id="KW-1185">Reference proteome</keyword>
<feature type="non-terminal residue" evidence="5">
    <location>
        <position position="1"/>
    </location>
</feature>
<name>A0A2U3P5Z6_9MYCO</name>
<evidence type="ECO:0000256" key="2">
    <source>
        <dbReference type="ARBA" id="ARBA00023136"/>
    </source>
</evidence>
<dbReference type="PANTHER" id="PTHR37042">
    <property type="entry name" value="OUTER MEMBRANE PROTEIN RV1973"/>
    <property type="match status" value="1"/>
</dbReference>
<evidence type="ECO:0000313" key="6">
    <source>
        <dbReference type="Proteomes" id="UP000240424"/>
    </source>
</evidence>
<comment type="subcellular location">
    <subcellularLocation>
        <location evidence="1">Membrane</location>
    </subcellularLocation>
</comment>
<evidence type="ECO:0000256" key="3">
    <source>
        <dbReference type="SAM" id="MobiDB-lite"/>
    </source>
</evidence>
<feature type="region of interest" description="Disordered" evidence="3">
    <location>
        <begin position="1"/>
        <end position="145"/>
    </location>
</feature>
<accession>A0A2U3P5Z6</accession>
<dbReference type="PANTHER" id="PTHR37042:SF4">
    <property type="entry name" value="OUTER MEMBRANE PROTEIN RV1973"/>
    <property type="match status" value="1"/>
</dbReference>
<dbReference type="STRING" id="1841861.GCA_900157365_05567"/>
<keyword evidence="4" id="KW-1133">Transmembrane helix</keyword>
<evidence type="ECO:0000256" key="1">
    <source>
        <dbReference type="ARBA" id="ARBA00004370"/>
    </source>
</evidence>
<evidence type="ECO:0000313" key="5">
    <source>
        <dbReference type="EMBL" id="SPM39182.1"/>
    </source>
</evidence>
<organism evidence="5 6">
    <name type="scientific">Mycobacterium numidiamassiliense</name>
    <dbReference type="NCBI Taxonomy" id="1841861"/>
    <lineage>
        <taxon>Bacteria</taxon>
        <taxon>Bacillati</taxon>
        <taxon>Actinomycetota</taxon>
        <taxon>Actinomycetes</taxon>
        <taxon>Mycobacteriales</taxon>
        <taxon>Mycobacteriaceae</taxon>
        <taxon>Mycobacterium</taxon>
    </lineage>
</organism>
<proteinExistence type="predicted"/>
<feature type="compositionally biased region" description="Low complexity" evidence="3">
    <location>
        <begin position="57"/>
        <end position="67"/>
    </location>
</feature>
<gene>
    <name evidence="5" type="ORF">MNAB215_1364</name>
</gene>
<keyword evidence="4" id="KW-0812">Transmembrane</keyword>
<dbReference type="GO" id="GO:0016020">
    <property type="term" value="C:membrane"/>
    <property type="evidence" value="ECO:0007669"/>
    <property type="project" value="UniProtKB-SubCell"/>
</dbReference>
<keyword evidence="2 4" id="KW-0472">Membrane</keyword>
<dbReference type="AlphaFoldDB" id="A0A2U3P5Z6"/>
<protein>
    <submittedName>
        <fullName evidence="5">Mammalian cell entry protein</fullName>
    </submittedName>
</protein>